<sequence>MVNPKVGQFFQPPVDLKAHYNLPLISASLKHRGEKTSQLTGSLKIKLTSEALILCKCNEDPNSSEDPIPILAKSYCLLPDEKFFYSVRESVIIPERPNVLDDFTLHLAFSSESRANLFLEQLLLLHNLLNRDSIRRSTSFAMISKLLLC</sequence>
<dbReference type="EMBL" id="ML769408">
    <property type="protein sequence ID" value="KAE9405498.1"/>
    <property type="molecule type" value="Genomic_DNA"/>
</dbReference>
<name>A0A6A4I7X9_9AGAR</name>
<proteinExistence type="predicted"/>
<organism evidence="1 2">
    <name type="scientific">Gymnopus androsaceus JB14</name>
    <dbReference type="NCBI Taxonomy" id="1447944"/>
    <lineage>
        <taxon>Eukaryota</taxon>
        <taxon>Fungi</taxon>
        <taxon>Dikarya</taxon>
        <taxon>Basidiomycota</taxon>
        <taxon>Agaricomycotina</taxon>
        <taxon>Agaricomycetes</taxon>
        <taxon>Agaricomycetidae</taxon>
        <taxon>Agaricales</taxon>
        <taxon>Marasmiineae</taxon>
        <taxon>Omphalotaceae</taxon>
        <taxon>Gymnopus</taxon>
    </lineage>
</organism>
<evidence type="ECO:0000313" key="2">
    <source>
        <dbReference type="Proteomes" id="UP000799118"/>
    </source>
</evidence>
<gene>
    <name evidence="1" type="ORF">BT96DRAFT_1062636</name>
</gene>
<keyword evidence="2" id="KW-1185">Reference proteome</keyword>
<accession>A0A6A4I7X9</accession>
<reference evidence="1" key="1">
    <citation type="journal article" date="2019" name="Environ. Microbiol.">
        <title>Fungal ecological strategies reflected in gene transcription - a case study of two litter decomposers.</title>
        <authorList>
            <person name="Barbi F."/>
            <person name="Kohler A."/>
            <person name="Barry K."/>
            <person name="Baskaran P."/>
            <person name="Daum C."/>
            <person name="Fauchery L."/>
            <person name="Ihrmark K."/>
            <person name="Kuo A."/>
            <person name="LaButti K."/>
            <person name="Lipzen A."/>
            <person name="Morin E."/>
            <person name="Grigoriev I.V."/>
            <person name="Henrissat B."/>
            <person name="Lindahl B."/>
            <person name="Martin F."/>
        </authorList>
    </citation>
    <scope>NUCLEOTIDE SEQUENCE</scope>
    <source>
        <strain evidence="1">JB14</strain>
    </source>
</reference>
<dbReference type="AlphaFoldDB" id="A0A6A4I7X9"/>
<evidence type="ECO:0000313" key="1">
    <source>
        <dbReference type="EMBL" id="KAE9405498.1"/>
    </source>
</evidence>
<protein>
    <submittedName>
        <fullName evidence="1">Uncharacterized protein</fullName>
    </submittedName>
</protein>
<dbReference type="Proteomes" id="UP000799118">
    <property type="component" value="Unassembled WGS sequence"/>
</dbReference>